<gene>
    <name evidence="2" type="ORF">D5F11_016555</name>
</gene>
<dbReference type="Pfam" id="PF12638">
    <property type="entry name" value="Staygreen"/>
    <property type="match status" value="1"/>
</dbReference>
<sequence>MRRGGASMEKFQLDEFSVAILPPATAYHPVDGRKYTLIMSTDETSSHLAIGYKYEVALLHSENKSMLTAEWKPRLGEYILSGKIHPGIEQSGDSNRSHHIQPEVAKAVSMIVKADKDLYSHVPWLLYAPIYIETESNIHKYKAIQFFGIPKQYLIL</sequence>
<organism evidence="2 3">
    <name type="scientific">Siminovitchia terrae</name>
    <name type="common">Bacillus terrae</name>
    <dbReference type="NCBI Taxonomy" id="1914933"/>
    <lineage>
        <taxon>Bacteria</taxon>
        <taxon>Bacillati</taxon>
        <taxon>Bacillota</taxon>
        <taxon>Bacilli</taxon>
        <taxon>Bacillales</taxon>
        <taxon>Bacillaceae</taxon>
        <taxon>Siminovitchia</taxon>
    </lineage>
</organism>
<dbReference type="Proteomes" id="UP000287296">
    <property type="component" value="Unassembled WGS sequence"/>
</dbReference>
<dbReference type="EMBL" id="QYTW02000018">
    <property type="protein sequence ID" value="RST58641.1"/>
    <property type="molecule type" value="Genomic_DNA"/>
</dbReference>
<protein>
    <recommendedName>
        <fullName evidence="1">Staygreen protein domain-containing protein</fullName>
    </recommendedName>
</protein>
<dbReference type="OrthoDB" id="1684395at2"/>
<reference evidence="2 3" key="1">
    <citation type="submission" date="2018-12" db="EMBL/GenBank/DDBJ databases">
        <authorList>
            <person name="Sun L."/>
            <person name="Chen Z."/>
        </authorList>
    </citation>
    <scope>NUCLEOTIDE SEQUENCE [LARGE SCALE GENOMIC DNA]</scope>
    <source>
        <strain evidence="2 3">LMG 29736</strain>
    </source>
</reference>
<feature type="domain" description="Staygreen protein" evidence="1">
    <location>
        <begin position="10"/>
        <end position="153"/>
    </location>
</feature>
<dbReference type="InterPro" id="IPR024438">
    <property type="entry name" value="Staygreen"/>
</dbReference>
<accession>A0A429X5S9</accession>
<comment type="caution">
    <text evidence="2">The sequence shown here is derived from an EMBL/GenBank/DDBJ whole genome shotgun (WGS) entry which is preliminary data.</text>
</comment>
<evidence type="ECO:0000313" key="3">
    <source>
        <dbReference type="Proteomes" id="UP000287296"/>
    </source>
</evidence>
<proteinExistence type="predicted"/>
<evidence type="ECO:0000313" key="2">
    <source>
        <dbReference type="EMBL" id="RST58641.1"/>
    </source>
</evidence>
<evidence type="ECO:0000259" key="1">
    <source>
        <dbReference type="Pfam" id="PF12638"/>
    </source>
</evidence>
<name>A0A429X5S9_SIMTE</name>
<dbReference type="AlphaFoldDB" id="A0A429X5S9"/>